<dbReference type="SUPFAM" id="SSF51246">
    <property type="entry name" value="Rudiment single hybrid motif"/>
    <property type="match status" value="1"/>
</dbReference>
<dbReference type="Pfam" id="PF21244">
    <property type="entry name" value="PurT_C"/>
    <property type="match status" value="1"/>
</dbReference>
<feature type="non-terminal residue" evidence="2">
    <location>
        <position position="1"/>
    </location>
</feature>
<dbReference type="EMBL" id="JAEHFL010000022">
    <property type="protein sequence ID" value="MBK3429065.1"/>
    <property type="molecule type" value="Genomic_DNA"/>
</dbReference>
<dbReference type="GO" id="GO:0016740">
    <property type="term" value="F:transferase activity"/>
    <property type="evidence" value="ECO:0007669"/>
    <property type="project" value="UniProtKB-KW"/>
</dbReference>
<dbReference type="AlphaFoldDB" id="A0A8I1LCA1"/>
<keyword evidence="3" id="KW-1185">Reference proteome</keyword>
<dbReference type="Gene3D" id="3.30.470.20">
    <property type="entry name" value="ATP-grasp fold, B domain"/>
    <property type="match status" value="1"/>
</dbReference>
<comment type="caution">
    <text evidence="2">The sequence shown here is derived from an EMBL/GenBank/DDBJ whole genome shotgun (WGS) entry which is preliminary data.</text>
</comment>
<dbReference type="InterPro" id="IPR011054">
    <property type="entry name" value="Rudment_hybrid_motif"/>
</dbReference>
<dbReference type="InterPro" id="IPR048740">
    <property type="entry name" value="PurT_C"/>
</dbReference>
<reference evidence="2 3" key="1">
    <citation type="submission" date="2020-12" db="EMBL/GenBank/DDBJ databases">
        <title>Draft genome sequence of the commensal strain Corynebacterium tuberculostearicum MFP09/CIP 102622 isolated from human skin.</title>
        <authorList>
            <person name="Boukerb A.M."/>
            <person name="Janvier X."/>
            <person name="Feuilloley M.G.J."/>
            <person name="Groboillot A."/>
        </authorList>
    </citation>
    <scope>NUCLEOTIDE SEQUENCE [LARGE SCALE GENOMIC DNA]</scope>
    <source>
        <strain evidence="2 3">CIP 102622</strain>
    </source>
</reference>
<organism evidence="2 3">
    <name type="scientific">Corynebacterium tuberculostearicum</name>
    <dbReference type="NCBI Taxonomy" id="38304"/>
    <lineage>
        <taxon>Bacteria</taxon>
        <taxon>Bacillati</taxon>
        <taxon>Actinomycetota</taxon>
        <taxon>Actinomycetes</taxon>
        <taxon>Mycobacteriales</taxon>
        <taxon>Corynebacteriaceae</taxon>
        <taxon>Corynebacterium</taxon>
    </lineage>
</organism>
<protein>
    <submittedName>
        <fullName evidence="2">Phosphoribosylglycinamide formyltransferase 2</fullName>
    </submittedName>
</protein>
<evidence type="ECO:0000313" key="2">
    <source>
        <dbReference type="EMBL" id="MBK3429065.1"/>
    </source>
</evidence>
<gene>
    <name evidence="2" type="ORF">JDP02_11205</name>
</gene>
<accession>A0A8I1LCA1</accession>
<name>A0A8I1LCA1_9CORY</name>
<sequence>FGKPGAYKGRRMGLVSATAESAEEARDRAALAAHKIEVTSTPGLLAQGGARGIQPEADNVPDIEVVEYEGGVELDPKLASGVDDAD</sequence>
<evidence type="ECO:0000313" key="3">
    <source>
        <dbReference type="Proteomes" id="UP000603369"/>
    </source>
</evidence>
<dbReference type="Proteomes" id="UP000603369">
    <property type="component" value="Unassembled WGS sequence"/>
</dbReference>
<proteinExistence type="predicted"/>
<keyword evidence="2" id="KW-0808">Transferase</keyword>
<evidence type="ECO:0000259" key="1">
    <source>
        <dbReference type="Pfam" id="PF21244"/>
    </source>
</evidence>
<feature type="domain" description="PurT C-terminal" evidence="1">
    <location>
        <begin position="1"/>
        <end position="36"/>
    </location>
</feature>